<gene>
    <name evidence="2" type="ORF">M0812_21543</name>
</gene>
<feature type="compositionally biased region" description="Polar residues" evidence="1">
    <location>
        <begin position="145"/>
        <end position="162"/>
    </location>
</feature>
<protein>
    <submittedName>
        <fullName evidence="2">C-type lectin</fullName>
    </submittedName>
</protein>
<feature type="compositionally biased region" description="Low complexity" evidence="1">
    <location>
        <begin position="769"/>
        <end position="792"/>
    </location>
</feature>
<feature type="compositionally biased region" description="Basic residues" evidence="1">
    <location>
        <begin position="793"/>
        <end position="803"/>
    </location>
</feature>
<feature type="compositionally biased region" description="Low complexity" evidence="1">
    <location>
        <begin position="285"/>
        <end position="296"/>
    </location>
</feature>
<feature type="region of interest" description="Disordered" evidence="1">
    <location>
        <begin position="766"/>
        <end position="859"/>
    </location>
</feature>
<reference evidence="2" key="1">
    <citation type="submission" date="2022-08" db="EMBL/GenBank/DDBJ databases">
        <title>Novel sulphate-reducing endosymbionts in the free-living metamonad Anaeramoeba.</title>
        <authorList>
            <person name="Jerlstrom-Hultqvist J."/>
            <person name="Cepicka I."/>
            <person name="Gallot-Lavallee L."/>
            <person name="Salas-Leiva D."/>
            <person name="Curtis B.A."/>
            <person name="Zahonova K."/>
            <person name="Pipaliya S."/>
            <person name="Dacks J."/>
            <person name="Roger A.J."/>
        </authorList>
    </citation>
    <scope>NUCLEOTIDE SEQUENCE</scope>
    <source>
        <strain evidence="2">Busselton2</strain>
    </source>
</reference>
<feature type="compositionally biased region" description="Polar residues" evidence="1">
    <location>
        <begin position="200"/>
        <end position="217"/>
    </location>
</feature>
<feature type="compositionally biased region" description="Low complexity" evidence="1">
    <location>
        <begin position="812"/>
        <end position="832"/>
    </location>
</feature>
<proteinExistence type="predicted"/>
<feature type="region of interest" description="Disordered" evidence="1">
    <location>
        <begin position="510"/>
        <end position="555"/>
    </location>
</feature>
<dbReference type="AlphaFoldDB" id="A0AAV7YS46"/>
<feature type="compositionally biased region" description="Low complexity" evidence="1">
    <location>
        <begin position="268"/>
        <end position="277"/>
    </location>
</feature>
<sequence>MKQQFKQSTQTKPLDTIKQLSTRRVVVQIIPKTVELAKLMKESGHSAFIELSLRSNKSLTSIIRHLNKKWSCDTNEKGSFPNKIYRLKLFPVNLHYPQGFGITNSQKITIGLLYHQLKVDVLQIEYAFDIYIERPNNRKKEINSTKRGISNQKTSLQPKQNKIFTRSCNPKRENFLLDKKKKKTKQKIKTSSQTQNSQTGFLSQKPNQKSKNINKFSNPPLVGITTRSGRILRSAKGNSKGISNINQNLNLKKVVEQKQMKNNKNKNKMINDNTNGNDDGERNENGNGKENGNENGNENENENENKNENGNGNGNENGNENKNESRITKMSISEITNKNIEKMNLQENLGGTFKNFHQFKNNEKKETENEIKKELEKKKGDKKNEEEKETEKEKKNEKERVQGIEKKKVKEKKNNKIKEESTEEKEINHQIQCGSKTQKNQKEIVIIENLPTIIKNPLSEIKLPEINSNILNQNKKQNNFEIIKDKTSKELIQTEHAQIDNKNKFFQEKTVQRRKRNKLQSTIPTRRSSRIRDLQQKNNQSNDPFKKNNFNQNKPKLKRYLIIGKKKRYKIQNKQNHNQNINQNFNFHKNINRKRKINNKNFINTKIKPFQMDQRFNFKNNEDNSLNHENENLTNLNDFNLEIKIDKEHPLANFFGRLQNPEKFLTKQDNNTNIENNYNQSNIGGYQWKSDIPNINKPQITESMRAKTFIIPSEEISQDGFKIRKNEKLISLNSNDNFIKIEQENSIDSFSRLRFEDSFQFIPSQNLESSTTTTTTSTATTTTTTTIIPSSLSKKKNQTKKTKKSNESPKVTTLTETASSSPTTTTPTTRTKSPPPQQQPPPTQKLVPNNSPPFLEKHSDFRGISDFTFNLSSSRQFTPNRQSSENISVENTNAQIFFDQLDELEMNAGFEDEIDYNDVLYSGVYIGRIDPNENLNDNSLLNTPKFKTSHFEQKNSNDDKSLSNIKKFLETFDKDILPSSPPSSPSIFGDYN</sequence>
<feature type="region of interest" description="Disordered" evidence="1">
    <location>
        <begin position="180"/>
        <end position="224"/>
    </location>
</feature>
<feature type="region of interest" description="Disordered" evidence="1">
    <location>
        <begin position="353"/>
        <end position="434"/>
    </location>
</feature>
<evidence type="ECO:0000256" key="1">
    <source>
        <dbReference type="SAM" id="MobiDB-lite"/>
    </source>
</evidence>
<feature type="compositionally biased region" description="Basic and acidic residues" evidence="1">
    <location>
        <begin position="360"/>
        <end position="428"/>
    </location>
</feature>
<accession>A0AAV7YS46</accession>
<feature type="region of interest" description="Disordered" evidence="1">
    <location>
        <begin position="260"/>
        <end position="325"/>
    </location>
</feature>
<evidence type="ECO:0000313" key="2">
    <source>
        <dbReference type="EMBL" id="KAJ3432601.1"/>
    </source>
</evidence>
<feature type="compositionally biased region" description="Pro residues" evidence="1">
    <location>
        <begin position="833"/>
        <end position="843"/>
    </location>
</feature>
<dbReference type="Proteomes" id="UP001146793">
    <property type="component" value="Unassembled WGS sequence"/>
</dbReference>
<comment type="caution">
    <text evidence="2">The sequence shown here is derived from an EMBL/GenBank/DDBJ whole genome shotgun (WGS) entry which is preliminary data.</text>
</comment>
<organism evidence="2 3">
    <name type="scientific">Anaeramoeba flamelloides</name>
    <dbReference type="NCBI Taxonomy" id="1746091"/>
    <lineage>
        <taxon>Eukaryota</taxon>
        <taxon>Metamonada</taxon>
        <taxon>Anaeramoebidae</taxon>
        <taxon>Anaeramoeba</taxon>
    </lineage>
</organism>
<dbReference type="EMBL" id="JANTQA010000047">
    <property type="protein sequence ID" value="KAJ3432601.1"/>
    <property type="molecule type" value="Genomic_DNA"/>
</dbReference>
<feature type="compositionally biased region" description="Low complexity" evidence="1">
    <location>
        <begin position="189"/>
        <end position="199"/>
    </location>
</feature>
<feature type="region of interest" description="Disordered" evidence="1">
    <location>
        <begin position="142"/>
        <end position="162"/>
    </location>
</feature>
<name>A0AAV7YS46_9EUKA</name>
<feature type="compositionally biased region" description="Low complexity" evidence="1">
    <location>
        <begin position="308"/>
        <end position="318"/>
    </location>
</feature>
<evidence type="ECO:0000313" key="3">
    <source>
        <dbReference type="Proteomes" id="UP001146793"/>
    </source>
</evidence>